<organism evidence="1 2">
    <name type="scientific">Cryobacterium tagatosivorans</name>
    <dbReference type="NCBI Taxonomy" id="1259199"/>
    <lineage>
        <taxon>Bacteria</taxon>
        <taxon>Bacillati</taxon>
        <taxon>Actinomycetota</taxon>
        <taxon>Actinomycetes</taxon>
        <taxon>Micrococcales</taxon>
        <taxon>Microbacteriaceae</taxon>
        <taxon>Cryobacterium</taxon>
    </lineage>
</organism>
<sequence length="176" mass="18865">MSNSPAETPPGSPIAIPLAVITVSERGTMNVSCNRHDFPPPKPDAPWSRSGFGDLLDAISDHRTRTVRVEVHEFDGSVFTDIVHAARREHAITDVQSPSTMRRARHRPTNQLIEVTGSGFIPGEDVTLALPVSSAEGSDGGSARAVIDMSQLVDHRSEILLIGRISGVIVTESLPS</sequence>
<accession>A0A4R8UGT9</accession>
<protein>
    <submittedName>
        <fullName evidence="1">Uncharacterized protein</fullName>
    </submittedName>
</protein>
<gene>
    <name evidence="1" type="ORF">E3O23_09090</name>
</gene>
<dbReference type="EMBL" id="SOEZ01000044">
    <property type="protein sequence ID" value="TFB51077.1"/>
    <property type="molecule type" value="Genomic_DNA"/>
</dbReference>
<dbReference type="OrthoDB" id="4774250at2"/>
<keyword evidence="2" id="KW-1185">Reference proteome</keyword>
<proteinExistence type="predicted"/>
<comment type="caution">
    <text evidence="1">The sequence shown here is derived from an EMBL/GenBank/DDBJ whole genome shotgun (WGS) entry which is preliminary data.</text>
</comment>
<evidence type="ECO:0000313" key="1">
    <source>
        <dbReference type="EMBL" id="TFB51077.1"/>
    </source>
</evidence>
<dbReference type="Proteomes" id="UP000297866">
    <property type="component" value="Unassembled WGS sequence"/>
</dbReference>
<dbReference type="AlphaFoldDB" id="A0A4R8UGT9"/>
<dbReference type="RefSeq" id="WP_134490287.1">
    <property type="nucleotide sequence ID" value="NZ_SOEZ01000044.1"/>
</dbReference>
<evidence type="ECO:0000313" key="2">
    <source>
        <dbReference type="Proteomes" id="UP000297866"/>
    </source>
</evidence>
<name>A0A4R8UGT9_9MICO</name>
<reference evidence="1 2" key="1">
    <citation type="submission" date="2019-03" db="EMBL/GenBank/DDBJ databases">
        <title>Genomics of glacier-inhabiting Cryobacterium strains.</title>
        <authorList>
            <person name="Liu Q."/>
            <person name="Xin Y.-H."/>
        </authorList>
    </citation>
    <scope>NUCLEOTIDE SEQUENCE [LARGE SCALE GENOMIC DNA]</scope>
    <source>
        <strain evidence="1 2">Sr47</strain>
    </source>
</reference>